<keyword evidence="4" id="KW-1185">Reference proteome</keyword>
<dbReference type="PANTHER" id="PTHR12558:SF13">
    <property type="entry name" value="CELL DIVISION CYCLE PROTEIN 27 HOMOLOG"/>
    <property type="match status" value="1"/>
</dbReference>
<dbReference type="Pfam" id="PF14559">
    <property type="entry name" value="TPR_19"/>
    <property type="match status" value="2"/>
</dbReference>
<keyword evidence="1" id="KW-0802">TPR repeat</keyword>
<name>A0A0A7LGL7_9ARCH</name>
<dbReference type="EMBL" id="CP010070">
    <property type="protein sequence ID" value="AIZ56621.1"/>
    <property type="molecule type" value="Genomic_DNA"/>
</dbReference>
<dbReference type="PANTHER" id="PTHR12558">
    <property type="entry name" value="CELL DIVISION CYCLE 16,23,27"/>
    <property type="match status" value="1"/>
</dbReference>
<dbReference type="InterPro" id="IPR019734">
    <property type="entry name" value="TPR_rpt"/>
</dbReference>
<evidence type="ECO:0000313" key="4">
    <source>
        <dbReference type="Proteomes" id="UP000030787"/>
    </source>
</evidence>
<feature type="region of interest" description="Disordered" evidence="2">
    <location>
        <begin position="443"/>
        <end position="468"/>
    </location>
</feature>
<evidence type="ECO:0000313" key="3">
    <source>
        <dbReference type="EMBL" id="AIZ56621.1"/>
    </source>
</evidence>
<feature type="repeat" description="TPR" evidence="1">
    <location>
        <begin position="529"/>
        <end position="562"/>
    </location>
</feature>
<dbReference type="GeneID" id="24818405"/>
<feature type="repeat" description="TPR" evidence="1">
    <location>
        <begin position="597"/>
        <end position="630"/>
    </location>
</feature>
<dbReference type="PROSITE" id="PS50005">
    <property type="entry name" value="TPR"/>
    <property type="match status" value="3"/>
</dbReference>
<sequence>MVHEPVFRDGSEVDLWRKLTSGKDIASRKSDHYVQLAGVVTKREGPTSSAILSLLIRKLHETQSSNLDALISQLVSKSRPNDSVPALTAALIYADLGRPDKSEEMIGLVKHAQNTPMLSCVRARIAMDAGDTAKARKELIAARCSDPTYPMFYDLIQRIEPAEGWMYRQNIELLVRGGKQIPFGDNTGSSPVQKLYEIYKEWYTGNRDGATKAMIDSEEYSKKNSEYVLASARMSMDEGDWHSAQMMYSSLLEKSSNCVYIICETANAFYFGENYEKALSLYRDADALDPASPAVMRGLIQTYSAMDRRTEASQFVKEYLDSESADREAHIFGARMMLSNAFYADAGAIADDIMTSYPDDPDALIIKSESQFQTGNFNSALKTISYGVDRNPENADMRVQKAKILLKTGKSDKAVAELERAGSIDPGNKEVILLMNDISRSGKRSEDAAKPGRRIFKTGPGGAETKNTTSKADIASDRKVTYAEYMDILATDKRVENFINILFSLMNESRYAEVVQMFGDKQRDYGNYPLVRRLKGNAEYATGNYRSASASFASALDVDPKDPVIWHSKGMADEAMGDLKNSEEAYNRAILLNMNEPEYWISRSSVLEKKNDLSGAVDALNRVIELRPADIYALVKKGMIFAEMGRYEEAMYFMNMAAITEPDNIDVFRIQCDIATAFNDFDKAEEAAMRMTELDPNNDEGIIAAARILIARGKGDEAVKMIDAALQRDQNSIPILIAKKEHLISTGDNKAVIAVCKRILSIQPDNSIVKKDLAAAYAEAGDLNAANRLYSEIEVPKDTVVQSKPPVQNVQKQKVQEIIKRQAERVLRRAYITKLPLSDPDLISPLGLDDDTAYAVLGYLSDMSEYGSITPGTPEFERMEKLSFNAITKGNCAGLEEDPIISIPCAFVAGGARDADEAKLLVAYIYKVLTSKKSTEMLSAEMKKLAESTPKGTKIEEIMQKQKIGIYQAKMIKGKI</sequence>
<dbReference type="SUPFAM" id="SSF48452">
    <property type="entry name" value="TPR-like"/>
    <property type="match status" value="3"/>
</dbReference>
<dbReference type="Proteomes" id="UP000030787">
    <property type="component" value="Chromosome"/>
</dbReference>
<proteinExistence type="predicted"/>
<organism evidence="3 4">
    <name type="scientific">Candidatus Methanoplasma termitum</name>
    <dbReference type="NCBI Taxonomy" id="1577791"/>
    <lineage>
        <taxon>Archaea</taxon>
        <taxon>Methanobacteriati</taxon>
        <taxon>Thermoplasmatota</taxon>
        <taxon>Thermoplasmata</taxon>
        <taxon>Methanomassiliicoccales</taxon>
        <taxon>Methanomassiliicoccaceae</taxon>
        <taxon>Candidatus Methanoplasma</taxon>
    </lineage>
</organism>
<dbReference type="AlphaFoldDB" id="A0A0A7LGL7"/>
<gene>
    <name evidence="3" type="primary">bepA2</name>
    <name evidence="3" type="ORF">Mpt1_c07370</name>
</gene>
<evidence type="ECO:0000256" key="1">
    <source>
        <dbReference type="PROSITE-ProRule" id="PRU00339"/>
    </source>
</evidence>
<feature type="repeat" description="TPR" evidence="1">
    <location>
        <begin position="631"/>
        <end position="664"/>
    </location>
</feature>
<dbReference type="SMART" id="SM00028">
    <property type="entry name" value="TPR"/>
    <property type="match status" value="8"/>
</dbReference>
<accession>A0A0A7LGL7</accession>
<dbReference type="KEGG" id="mear:Mpt1_c07370"/>
<evidence type="ECO:0000256" key="2">
    <source>
        <dbReference type="SAM" id="MobiDB-lite"/>
    </source>
</evidence>
<dbReference type="Pfam" id="PF12895">
    <property type="entry name" value="ANAPC3"/>
    <property type="match status" value="1"/>
</dbReference>
<dbReference type="STRING" id="1577791.Mpt1_c07370"/>
<protein>
    <submittedName>
        <fullName evidence="3">BepA2 protein</fullName>
    </submittedName>
</protein>
<dbReference type="Gene3D" id="1.25.40.10">
    <property type="entry name" value="Tetratricopeptide repeat domain"/>
    <property type="match status" value="3"/>
</dbReference>
<dbReference type="OrthoDB" id="115601at2157"/>
<reference evidence="3 4" key="1">
    <citation type="journal article" date="2014" name="Appl. Environ. Microbiol.">
        <title>Comparative Genome Analysis of 'Candidatus Methanoplasma termitum' Indicates a New Mode of Energy Metabolism in the Seventh Order of Methanogens.</title>
        <authorList>
            <person name="Lang K."/>
            <person name="Schuldes J."/>
            <person name="Klingl A."/>
            <person name="Poehlein A."/>
            <person name="Daniel R."/>
            <person name="Brune A."/>
        </authorList>
    </citation>
    <scope>NUCLEOTIDE SEQUENCE [LARGE SCALE GENOMIC DNA]</scope>
    <source>
        <strain evidence="4">Mpt1</strain>
    </source>
</reference>
<dbReference type="HOGENOM" id="CLU_304336_0_0_2"/>
<dbReference type="Pfam" id="PF13432">
    <property type="entry name" value="TPR_16"/>
    <property type="match status" value="2"/>
</dbReference>
<dbReference type="RefSeq" id="WP_048112280.1">
    <property type="nucleotide sequence ID" value="NZ_CP010070.1"/>
</dbReference>
<dbReference type="InterPro" id="IPR011990">
    <property type="entry name" value="TPR-like_helical_dom_sf"/>
</dbReference>